<feature type="binding site" evidence="6">
    <location>
        <position position="264"/>
    </location>
    <ligand>
        <name>(3R)-3-methyl-D-ornithine</name>
        <dbReference type="ChEBI" id="CHEBI:64642"/>
    </ligand>
</feature>
<dbReference type="PANTHER" id="PTHR43726:SF1">
    <property type="entry name" value="BIOTIN SYNTHASE"/>
    <property type="match status" value="1"/>
</dbReference>
<keyword evidence="9" id="KW-1185">Reference proteome</keyword>
<feature type="binding site" evidence="6">
    <location>
        <position position="155"/>
    </location>
    <ligand>
        <name>S-adenosyl-L-methionine</name>
        <dbReference type="ChEBI" id="CHEBI:59789"/>
    </ligand>
</feature>
<keyword evidence="4 5" id="KW-0411">Iron-sulfur</keyword>
<comment type="cofactor">
    <cofactor evidence="5">
        <name>[4Fe-4S] cluster</name>
        <dbReference type="ChEBI" id="CHEBI:49883"/>
    </cofactor>
    <text evidence="5">Binds 1 [4Fe-4S] cluster. The cluster is coordinated with 3 cysteines and an exchangeable S-adenosyl-L-methionine.</text>
</comment>
<feature type="binding site" evidence="6">
    <location>
        <position position="130"/>
    </location>
    <ligand>
        <name>(3R)-3-methyl-D-ornithine</name>
        <dbReference type="ChEBI" id="CHEBI:64642"/>
    </ligand>
</feature>
<dbReference type="SFLD" id="SFLDS00029">
    <property type="entry name" value="Radical_SAM"/>
    <property type="match status" value="1"/>
</dbReference>
<dbReference type="OrthoDB" id="3320990at2"/>
<dbReference type="Proteomes" id="UP000305674">
    <property type="component" value="Unassembled WGS sequence"/>
</dbReference>
<evidence type="ECO:0000256" key="5">
    <source>
        <dbReference type="PIRSR" id="PIRSR004762-1"/>
    </source>
</evidence>
<organism evidence="8 9">
    <name type="scientific">Ferrimonas sediminicola</name>
    <dbReference type="NCBI Taxonomy" id="2569538"/>
    <lineage>
        <taxon>Bacteria</taxon>
        <taxon>Pseudomonadati</taxon>
        <taxon>Pseudomonadota</taxon>
        <taxon>Gammaproteobacteria</taxon>
        <taxon>Alteromonadales</taxon>
        <taxon>Ferrimonadaceae</taxon>
        <taxon>Ferrimonas</taxon>
    </lineage>
</organism>
<sequence>MSPVIAPESLFSERQILELLGGGDDDWLFSRARLATQLAFGDQVFMRGIVEFSNHCRNDCHYCGLRSGNRELGRYRLSQAQILEAVDQAAAFGMGTLVLQSGDDNKYRCDDISQLIHQIKAKHKLAITLSLGDRSLEELAQWRQAGADRYLLKMETFDRRLFAESRPRANFDERLERLRGIQALGYQTGCGIITDLPGMTDEILARDIIQLTRLKLDMIACGPFVAHPQTPMSLSGNGSVLKSHRVSAILRLMNPGANIPATSSLEALEPGARALALLRGCNVVMPSFTPQNVFSQYDIYPGKNAAKAFLRERLEVIRNQIRQHGLEPSSARGDARSH</sequence>
<evidence type="ECO:0000256" key="3">
    <source>
        <dbReference type="ARBA" id="ARBA00023004"/>
    </source>
</evidence>
<evidence type="ECO:0000256" key="2">
    <source>
        <dbReference type="ARBA" id="ARBA00022723"/>
    </source>
</evidence>
<dbReference type="InterPro" id="IPR058240">
    <property type="entry name" value="rSAM_sf"/>
</dbReference>
<evidence type="ECO:0000259" key="7">
    <source>
        <dbReference type="PROSITE" id="PS51918"/>
    </source>
</evidence>
<comment type="caution">
    <text evidence="8">The sequence shown here is derived from an EMBL/GenBank/DDBJ whole genome shotgun (WGS) entry which is preliminary data.</text>
</comment>
<dbReference type="InterPro" id="IPR006638">
    <property type="entry name" value="Elp3/MiaA/NifB-like_rSAM"/>
</dbReference>
<feature type="binding site" evidence="6">
    <location>
        <position position="174"/>
    </location>
    <ligand>
        <name>S-adenosyl-L-methionine</name>
        <dbReference type="ChEBI" id="CHEBI:59789"/>
    </ligand>
</feature>
<keyword evidence="1 5" id="KW-0949">S-adenosyl-L-methionine</keyword>
<dbReference type="Gene3D" id="3.20.20.70">
    <property type="entry name" value="Aldolase class I"/>
    <property type="match status" value="1"/>
</dbReference>
<accession>A0A4U1BFM8</accession>
<keyword evidence="5" id="KW-0004">4Fe-4S</keyword>
<dbReference type="PROSITE" id="PS51918">
    <property type="entry name" value="RADICAL_SAM"/>
    <property type="match status" value="1"/>
</dbReference>
<feature type="domain" description="Radical SAM core" evidence="7">
    <location>
        <begin position="42"/>
        <end position="262"/>
    </location>
</feature>
<dbReference type="AlphaFoldDB" id="A0A4U1BFM8"/>
<dbReference type="SUPFAM" id="SSF102114">
    <property type="entry name" value="Radical SAM enzymes"/>
    <property type="match status" value="1"/>
</dbReference>
<feature type="binding site" evidence="5">
    <location>
        <position position="56"/>
    </location>
    <ligand>
        <name>[4Fe-4S] cluster</name>
        <dbReference type="ChEBI" id="CHEBI:49883"/>
        <note>4Fe-4S-S-AdoMet</note>
    </ligand>
</feature>
<dbReference type="InterPro" id="IPR024021">
    <property type="entry name" value="FeFe-hyd_HydE_rSAM"/>
</dbReference>
<feature type="binding site" evidence="6">
    <location>
        <position position="166"/>
    </location>
    <ligand>
        <name>S-adenosyl-L-methionine</name>
        <dbReference type="ChEBI" id="CHEBI:59789"/>
    </ligand>
</feature>
<dbReference type="InterPro" id="IPR007197">
    <property type="entry name" value="rSAM"/>
</dbReference>
<name>A0A4U1BFM8_9GAMM</name>
<dbReference type="GO" id="GO:0046872">
    <property type="term" value="F:metal ion binding"/>
    <property type="evidence" value="ECO:0007669"/>
    <property type="project" value="UniProtKB-KW"/>
</dbReference>
<keyword evidence="2" id="KW-0479">Metal-binding</keyword>
<evidence type="ECO:0000313" key="9">
    <source>
        <dbReference type="Proteomes" id="UP000305674"/>
    </source>
</evidence>
<dbReference type="NCBIfam" id="TIGR03956">
    <property type="entry name" value="rSAM_HydE"/>
    <property type="match status" value="1"/>
</dbReference>
<gene>
    <name evidence="8" type="primary">hydE</name>
    <name evidence="8" type="ORF">FCL40_07180</name>
</gene>
<dbReference type="CDD" id="cd01335">
    <property type="entry name" value="Radical_SAM"/>
    <property type="match status" value="1"/>
</dbReference>
<feature type="binding site" evidence="5">
    <location>
        <position position="63"/>
    </location>
    <ligand>
        <name>[4Fe-4S] cluster</name>
        <dbReference type="ChEBI" id="CHEBI:49883"/>
        <note>4Fe-4S-S-AdoMet</note>
    </ligand>
</feature>
<dbReference type="SFLD" id="SFLDG01280">
    <property type="entry name" value="HydE/PylB-like"/>
    <property type="match status" value="1"/>
</dbReference>
<dbReference type="EMBL" id="SWCI01000003">
    <property type="protein sequence ID" value="TKB49927.1"/>
    <property type="molecule type" value="Genomic_DNA"/>
</dbReference>
<evidence type="ECO:0000256" key="1">
    <source>
        <dbReference type="ARBA" id="ARBA00022691"/>
    </source>
</evidence>
<protein>
    <submittedName>
        <fullName evidence="8">[FeFe] hydrogenase H-cluster radical SAM maturase HydE</fullName>
    </submittedName>
</protein>
<proteinExistence type="predicted"/>
<dbReference type="GO" id="GO:0016740">
    <property type="term" value="F:transferase activity"/>
    <property type="evidence" value="ECO:0007669"/>
    <property type="project" value="TreeGrafter"/>
</dbReference>
<evidence type="ECO:0000256" key="4">
    <source>
        <dbReference type="ARBA" id="ARBA00023014"/>
    </source>
</evidence>
<dbReference type="SMART" id="SM00729">
    <property type="entry name" value="Elp3"/>
    <property type="match status" value="1"/>
</dbReference>
<evidence type="ECO:0000256" key="6">
    <source>
        <dbReference type="PIRSR" id="PIRSR004762-2"/>
    </source>
</evidence>
<dbReference type="InterPro" id="IPR013785">
    <property type="entry name" value="Aldolase_TIM"/>
</dbReference>
<dbReference type="PANTHER" id="PTHR43726">
    <property type="entry name" value="3-METHYLORNITHINE SYNTHASE"/>
    <property type="match status" value="1"/>
</dbReference>
<dbReference type="GO" id="GO:0051539">
    <property type="term" value="F:4 iron, 4 sulfur cluster binding"/>
    <property type="evidence" value="ECO:0007669"/>
    <property type="project" value="UniProtKB-KW"/>
</dbReference>
<feature type="binding site" evidence="5">
    <location>
        <position position="60"/>
    </location>
    <ligand>
        <name>[4Fe-4S] cluster</name>
        <dbReference type="ChEBI" id="CHEBI:49883"/>
        <note>4Fe-4S-S-AdoMet</note>
    </ligand>
</feature>
<dbReference type="PIRSF" id="PIRSF004762">
    <property type="entry name" value="CHP00423"/>
    <property type="match status" value="1"/>
</dbReference>
<reference evidence="8 9" key="1">
    <citation type="submission" date="2019-04" db="EMBL/GenBank/DDBJ databases">
        <authorList>
            <person name="Hwang J.C."/>
        </authorList>
    </citation>
    <scope>NUCLEOTIDE SEQUENCE [LARGE SCALE GENOMIC DNA]</scope>
    <source>
        <strain evidence="8 9">IMCC35001</strain>
    </source>
</reference>
<dbReference type="RefSeq" id="WP_136852475.1">
    <property type="nucleotide sequence ID" value="NZ_SWCI01000003.1"/>
</dbReference>
<dbReference type="Pfam" id="PF04055">
    <property type="entry name" value="Radical_SAM"/>
    <property type="match status" value="1"/>
</dbReference>
<evidence type="ECO:0000313" key="8">
    <source>
        <dbReference type="EMBL" id="TKB49927.1"/>
    </source>
</evidence>
<dbReference type="InterPro" id="IPR034422">
    <property type="entry name" value="HydE/PylB-like"/>
</dbReference>
<dbReference type="SFLD" id="SFLDG01060">
    <property type="entry name" value="BATS_domain_containing"/>
    <property type="match status" value="1"/>
</dbReference>
<keyword evidence="3 5" id="KW-0408">Iron</keyword>